<proteinExistence type="predicted"/>
<comment type="caution">
    <text evidence="1">The sequence shown here is derived from an EMBL/GenBank/DDBJ whole genome shotgun (WGS) entry which is preliminary data.</text>
</comment>
<protein>
    <submittedName>
        <fullName evidence="1">Uncharacterized protein</fullName>
    </submittedName>
</protein>
<evidence type="ECO:0000313" key="1">
    <source>
        <dbReference type="EMBL" id="KAK7861046.1"/>
    </source>
</evidence>
<keyword evidence="2" id="KW-1185">Reference proteome</keyword>
<dbReference type="Proteomes" id="UP000237347">
    <property type="component" value="Unassembled WGS sequence"/>
</dbReference>
<dbReference type="AlphaFoldDB" id="A0AAW0MC75"/>
<reference evidence="1 2" key="1">
    <citation type="journal article" date="2018" name="Sci. Data">
        <title>The draft genome sequence of cork oak.</title>
        <authorList>
            <person name="Ramos A.M."/>
            <person name="Usie A."/>
            <person name="Barbosa P."/>
            <person name="Barros P.M."/>
            <person name="Capote T."/>
            <person name="Chaves I."/>
            <person name="Simoes F."/>
            <person name="Abreu I."/>
            <person name="Carrasquinho I."/>
            <person name="Faro C."/>
            <person name="Guimaraes J.B."/>
            <person name="Mendonca D."/>
            <person name="Nobrega F."/>
            <person name="Rodrigues L."/>
            <person name="Saibo N.J.M."/>
            <person name="Varela M.C."/>
            <person name="Egas C."/>
            <person name="Matos J."/>
            <person name="Miguel C.M."/>
            <person name="Oliveira M.M."/>
            <person name="Ricardo C.P."/>
            <person name="Goncalves S."/>
        </authorList>
    </citation>
    <scope>NUCLEOTIDE SEQUENCE [LARGE SCALE GENOMIC DNA]</scope>
    <source>
        <strain evidence="2">cv. HL8</strain>
    </source>
</reference>
<name>A0AAW0MC75_QUESU</name>
<accession>A0AAW0MC75</accession>
<gene>
    <name evidence="1" type="ORF">CFP56_029236</name>
</gene>
<sequence>MCFSVKLHSSTGVNNGAAIKKMDSVEVVVFDFGPHNSQLNVGAEVEEMCGSDRGGCSSYLNLLTAIAKVLHHGKKKQIPF</sequence>
<dbReference type="EMBL" id="PKMF04000004">
    <property type="protein sequence ID" value="KAK7861046.1"/>
    <property type="molecule type" value="Genomic_DNA"/>
</dbReference>
<organism evidence="1 2">
    <name type="scientific">Quercus suber</name>
    <name type="common">Cork oak</name>
    <dbReference type="NCBI Taxonomy" id="58331"/>
    <lineage>
        <taxon>Eukaryota</taxon>
        <taxon>Viridiplantae</taxon>
        <taxon>Streptophyta</taxon>
        <taxon>Embryophyta</taxon>
        <taxon>Tracheophyta</taxon>
        <taxon>Spermatophyta</taxon>
        <taxon>Magnoliopsida</taxon>
        <taxon>eudicotyledons</taxon>
        <taxon>Gunneridae</taxon>
        <taxon>Pentapetalae</taxon>
        <taxon>rosids</taxon>
        <taxon>fabids</taxon>
        <taxon>Fagales</taxon>
        <taxon>Fagaceae</taxon>
        <taxon>Quercus</taxon>
    </lineage>
</organism>
<evidence type="ECO:0000313" key="2">
    <source>
        <dbReference type="Proteomes" id="UP000237347"/>
    </source>
</evidence>